<reference evidence="2 3" key="1">
    <citation type="submission" date="2017-05" db="EMBL/GenBank/DDBJ databases">
        <title>Vagococcus spp. assemblies.</title>
        <authorList>
            <person name="Gulvik C.A."/>
        </authorList>
    </citation>
    <scope>NUCLEOTIDE SEQUENCE [LARGE SCALE GENOMIC DNA]</scope>
    <source>
        <strain evidence="2 3">NCFB 2777</strain>
    </source>
</reference>
<dbReference type="SUPFAM" id="SSF55811">
    <property type="entry name" value="Nudix"/>
    <property type="match status" value="1"/>
</dbReference>
<dbReference type="InterPro" id="IPR000086">
    <property type="entry name" value="NUDIX_hydrolase_dom"/>
</dbReference>
<dbReference type="RefSeq" id="WP_126779722.1">
    <property type="nucleotide sequence ID" value="NZ_NGJU01000010.1"/>
</dbReference>
<keyword evidence="3" id="KW-1185">Reference proteome</keyword>
<dbReference type="PROSITE" id="PS51462">
    <property type="entry name" value="NUDIX"/>
    <property type="match status" value="1"/>
</dbReference>
<name>A0A429ZNZ2_9ENTE</name>
<organism evidence="2 3">
    <name type="scientific">Vagococcus salmoninarum</name>
    <dbReference type="NCBI Taxonomy" id="2739"/>
    <lineage>
        <taxon>Bacteria</taxon>
        <taxon>Bacillati</taxon>
        <taxon>Bacillota</taxon>
        <taxon>Bacilli</taxon>
        <taxon>Lactobacillales</taxon>
        <taxon>Enterococcaceae</taxon>
        <taxon>Vagococcus</taxon>
    </lineage>
</organism>
<dbReference type="InterPro" id="IPR015797">
    <property type="entry name" value="NUDIX_hydrolase-like_dom_sf"/>
</dbReference>
<evidence type="ECO:0000313" key="2">
    <source>
        <dbReference type="EMBL" id="RST95414.1"/>
    </source>
</evidence>
<dbReference type="PANTHER" id="PTHR10885:SF0">
    <property type="entry name" value="ISOPENTENYL-DIPHOSPHATE DELTA-ISOMERASE"/>
    <property type="match status" value="1"/>
</dbReference>
<proteinExistence type="predicted"/>
<gene>
    <name evidence="2" type="ORF">CBF35_07600</name>
</gene>
<dbReference type="EMBL" id="NGJU01000010">
    <property type="protein sequence ID" value="RST95414.1"/>
    <property type="molecule type" value="Genomic_DNA"/>
</dbReference>
<dbReference type="Proteomes" id="UP000287239">
    <property type="component" value="Unassembled WGS sequence"/>
</dbReference>
<evidence type="ECO:0000313" key="3">
    <source>
        <dbReference type="Proteomes" id="UP000287239"/>
    </source>
</evidence>
<dbReference type="GeneID" id="98568229"/>
<evidence type="ECO:0000259" key="1">
    <source>
        <dbReference type="PROSITE" id="PS51462"/>
    </source>
</evidence>
<comment type="caution">
    <text evidence="2">The sequence shown here is derived from an EMBL/GenBank/DDBJ whole genome shotgun (WGS) entry which is preliminary data.</text>
</comment>
<sequence>MSEILNYFNQDYQKLGQATRAEIHEKGLWHETFHCWIYTYVEGELSLYFQQRACQKKDFPNQLDISAAGHLLATEGVSDGLREVEEELGLELTFKALESLGVFPMSYDFQELKDREFTNIFLYDGSNLSFADFYLQIEEVQGLYLFPLKTLMALLTEEITSCELMGISQEGSQHINEVKTFRKKDICAQSMAYYQFLFEKLKKKQFNCNSD</sequence>
<dbReference type="Gene3D" id="3.90.79.10">
    <property type="entry name" value="Nucleoside Triphosphate Pyrophosphohydrolase"/>
    <property type="match status" value="1"/>
</dbReference>
<dbReference type="OrthoDB" id="9780586at2"/>
<accession>A0A429ZNZ2</accession>
<dbReference type="AlphaFoldDB" id="A0A429ZNZ2"/>
<dbReference type="GO" id="GO:0003824">
    <property type="term" value="F:catalytic activity"/>
    <property type="evidence" value="ECO:0007669"/>
    <property type="project" value="UniProtKB-ARBA"/>
</dbReference>
<feature type="domain" description="Nudix hydrolase" evidence="1">
    <location>
        <begin position="28"/>
        <end position="168"/>
    </location>
</feature>
<protein>
    <recommendedName>
        <fullName evidence="1">Nudix hydrolase domain-containing protein</fullName>
    </recommendedName>
</protein>
<dbReference type="CDD" id="cd04692">
    <property type="entry name" value="NUDIX_Hydrolase"/>
    <property type="match status" value="1"/>
</dbReference>
<dbReference type="PANTHER" id="PTHR10885">
    <property type="entry name" value="ISOPENTENYL-DIPHOSPHATE DELTA-ISOMERASE"/>
    <property type="match status" value="1"/>
</dbReference>